<sequence length="70" mass="7661">MSEYEFTFVLQGISVDDYAVQVPTDELDALISRFHGVFRMSVASHGPDAATAAANVFAHGRKHAPEVRLL</sequence>
<protein>
    <submittedName>
        <fullName evidence="1">Uncharacterized protein</fullName>
    </submittedName>
</protein>
<keyword evidence="2" id="KW-1185">Reference proteome</keyword>
<dbReference type="Proteomes" id="UP000546642">
    <property type="component" value="Unassembled WGS sequence"/>
</dbReference>
<dbReference type="RefSeq" id="WP_184073238.1">
    <property type="nucleotide sequence ID" value="NZ_JACHDS010000001.1"/>
</dbReference>
<comment type="caution">
    <text evidence="1">The sequence shown here is derived from an EMBL/GenBank/DDBJ whole genome shotgun (WGS) entry which is preliminary data.</text>
</comment>
<organism evidence="1 2">
    <name type="scientific">Nocardiopsis mwathae</name>
    <dbReference type="NCBI Taxonomy" id="1472723"/>
    <lineage>
        <taxon>Bacteria</taxon>
        <taxon>Bacillati</taxon>
        <taxon>Actinomycetota</taxon>
        <taxon>Actinomycetes</taxon>
        <taxon>Streptosporangiales</taxon>
        <taxon>Nocardiopsidaceae</taxon>
        <taxon>Nocardiopsis</taxon>
    </lineage>
</organism>
<dbReference type="EMBL" id="JACHDS010000001">
    <property type="protein sequence ID" value="MBB6170526.1"/>
    <property type="molecule type" value="Genomic_DNA"/>
</dbReference>
<evidence type="ECO:0000313" key="2">
    <source>
        <dbReference type="Proteomes" id="UP000546642"/>
    </source>
</evidence>
<evidence type="ECO:0000313" key="1">
    <source>
        <dbReference type="EMBL" id="MBB6170526.1"/>
    </source>
</evidence>
<name>A0A7X0D498_9ACTN</name>
<accession>A0A7X0D498</accession>
<dbReference type="AlphaFoldDB" id="A0A7X0D498"/>
<reference evidence="1 2" key="1">
    <citation type="submission" date="2020-08" db="EMBL/GenBank/DDBJ databases">
        <title>Sequencing the genomes of 1000 actinobacteria strains.</title>
        <authorList>
            <person name="Klenk H.-P."/>
        </authorList>
    </citation>
    <scope>NUCLEOTIDE SEQUENCE [LARGE SCALE GENOMIC DNA]</scope>
    <source>
        <strain evidence="1 2">DSM 46659</strain>
    </source>
</reference>
<gene>
    <name evidence="1" type="ORF">HNR23_000586</name>
</gene>
<proteinExistence type="predicted"/>